<comment type="cofactor">
    <cofactor evidence="1">
        <name>Mn(2+)</name>
        <dbReference type="ChEBI" id="CHEBI:29035"/>
    </cofactor>
</comment>
<evidence type="ECO:0000313" key="10">
    <source>
        <dbReference type="WBParaSite" id="ECPE_0000579101-mRNA-1"/>
    </source>
</evidence>
<evidence type="ECO:0000256" key="1">
    <source>
        <dbReference type="ARBA" id="ARBA00001936"/>
    </source>
</evidence>
<proteinExistence type="predicted"/>
<dbReference type="InterPro" id="IPR050341">
    <property type="entry name" value="PP1_catalytic_subunit"/>
</dbReference>
<accession>A0A183AFP3</accession>
<dbReference type="GO" id="GO:0046872">
    <property type="term" value="F:metal ion binding"/>
    <property type="evidence" value="ECO:0007669"/>
    <property type="project" value="UniProtKB-KW"/>
</dbReference>
<dbReference type="WBParaSite" id="ECPE_0000579101-mRNA-1">
    <property type="protein sequence ID" value="ECPE_0000579101-mRNA-1"/>
    <property type="gene ID" value="ECPE_0000579101"/>
</dbReference>
<dbReference type="Pfam" id="PF00149">
    <property type="entry name" value="Metallophos"/>
    <property type="match status" value="1"/>
</dbReference>
<dbReference type="GO" id="GO:0005634">
    <property type="term" value="C:nucleus"/>
    <property type="evidence" value="ECO:0007669"/>
    <property type="project" value="TreeGrafter"/>
</dbReference>
<name>A0A183AFP3_9TREM</name>
<keyword evidence="5" id="KW-0904">Protein phosphatase</keyword>
<evidence type="ECO:0000256" key="4">
    <source>
        <dbReference type="ARBA" id="ARBA00022801"/>
    </source>
</evidence>
<sequence length="386" mass="44809">LDIKNKKRFWELSFQKFSFPFKGIRRFHRLKNKIFRSFLIMTSISSNGIVRLCFTHQMRRRIMQSVLTLIPRLTDRQVLKETPIYVVGDILGQYVHLLRIFNEFGHPPGKRYLFLGNYATQNPLGIETLALLFAYKLLYPQSIYLLRGRRECPTIGRLYGQYDQCVKRFSRRLWHEISTVFTYLPVAAIIEDQILCVHSGLSPSIQYADLTSVNELRGQFLRLITRPNEIQPHALTTHLIWSEPDEGTTGWDQNPAGLGYLFGPDVVKAVCDRLDLLQIVRSSGLVRKGCARFADTKLVSVFSAPDLEDTYENDGAVLHFSSKRTTRMNVKFEDVAFDMLLTDKKMEQKYCPRIKNRNNGICITILIVMLNNQTHQKIWTELCEIH</sequence>
<dbReference type="Gene3D" id="3.60.21.10">
    <property type="match status" value="1"/>
</dbReference>
<organism evidence="10">
    <name type="scientific">Echinostoma caproni</name>
    <dbReference type="NCBI Taxonomy" id="27848"/>
    <lineage>
        <taxon>Eukaryota</taxon>
        <taxon>Metazoa</taxon>
        <taxon>Spiralia</taxon>
        <taxon>Lophotrochozoa</taxon>
        <taxon>Platyhelminthes</taxon>
        <taxon>Trematoda</taxon>
        <taxon>Digenea</taxon>
        <taxon>Plagiorchiida</taxon>
        <taxon>Echinostomata</taxon>
        <taxon>Echinostomatoidea</taxon>
        <taxon>Echinostomatidae</taxon>
        <taxon>Echinostoma</taxon>
    </lineage>
</organism>
<evidence type="ECO:0000256" key="8">
    <source>
        <dbReference type="ARBA" id="ARBA00048336"/>
    </source>
</evidence>
<dbReference type="GO" id="GO:0005737">
    <property type="term" value="C:cytoplasm"/>
    <property type="evidence" value="ECO:0007669"/>
    <property type="project" value="TreeGrafter"/>
</dbReference>
<dbReference type="SUPFAM" id="SSF56300">
    <property type="entry name" value="Metallo-dependent phosphatases"/>
    <property type="match status" value="1"/>
</dbReference>
<dbReference type="AlphaFoldDB" id="A0A183AFP3"/>
<comment type="catalytic activity">
    <reaction evidence="8">
        <text>O-phospho-L-threonyl-[protein] + H2O = L-threonyl-[protein] + phosphate</text>
        <dbReference type="Rhea" id="RHEA:47004"/>
        <dbReference type="Rhea" id="RHEA-COMP:11060"/>
        <dbReference type="Rhea" id="RHEA-COMP:11605"/>
        <dbReference type="ChEBI" id="CHEBI:15377"/>
        <dbReference type="ChEBI" id="CHEBI:30013"/>
        <dbReference type="ChEBI" id="CHEBI:43474"/>
        <dbReference type="ChEBI" id="CHEBI:61977"/>
        <dbReference type="EC" id="3.1.3.16"/>
    </reaction>
</comment>
<dbReference type="PANTHER" id="PTHR11668:SF300">
    <property type="entry name" value="SERINE_THREONINE-PROTEIN PHOSPHATASE"/>
    <property type="match status" value="1"/>
</dbReference>
<dbReference type="InterPro" id="IPR004843">
    <property type="entry name" value="Calcineurin-like_PHP"/>
</dbReference>
<dbReference type="SMART" id="SM00156">
    <property type="entry name" value="PP2Ac"/>
    <property type="match status" value="1"/>
</dbReference>
<dbReference type="InterPro" id="IPR029052">
    <property type="entry name" value="Metallo-depent_PP-like"/>
</dbReference>
<reference evidence="10" key="1">
    <citation type="submission" date="2016-06" db="UniProtKB">
        <authorList>
            <consortium name="WormBaseParasite"/>
        </authorList>
    </citation>
    <scope>IDENTIFICATION</scope>
</reference>
<dbReference type="PRINTS" id="PR00114">
    <property type="entry name" value="STPHPHTASE"/>
</dbReference>
<dbReference type="InterPro" id="IPR006186">
    <property type="entry name" value="Ser/Thr-sp_prot-phosphatase"/>
</dbReference>
<evidence type="ECO:0000256" key="5">
    <source>
        <dbReference type="ARBA" id="ARBA00022912"/>
    </source>
</evidence>
<evidence type="ECO:0000256" key="3">
    <source>
        <dbReference type="ARBA" id="ARBA00022723"/>
    </source>
</evidence>
<evidence type="ECO:0000256" key="7">
    <source>
        <dbReference type="ARBA" id="ARBA00047761"/>
    </source>
</evidence>
<evidence type="ECO:0000259" key="9">
    <source>
        <dbReference type="SMART" id="SM00156"/>
    </source>
</evidence>
<keyword evidence="4" id="KW-0378">Hydrolase</keyword>
<evidence type="ECO:0000256" key="2">
    <source>
        <dbReference type="ARBA" id="ARBA00013081"/>
    </source>
</evidence>
<evidence type="ECO:0000256" key="6">
    <source>
        <dbReference type="ARBA" id="ARBA00023211"/>
    </source>
</evidence>
<keyword evidence="3" id="KW-0479">Metal-binding</keyword>
<keyword evidence="6" id="KW-0464">Manganese</keyword>
<feature type="domain" description="Serine/threonine specific protein phosphatases" evidence="9">
    <location>
        <begin position="44"/>
        <end position="335"/>
    </location>
</feature>
<protein>
    <recommendedName>
        <fullName evidence="2">protein-serine/threonine phosphatase</fullName>
        <ecNumber evidence="2">3.1.3.16</ecNumber>
    </recommendedName>
</protein>
<dbReference type="GO" id="GO:0004722">
    <property type="term" value="F:protein serine/threonine phosphatase activity"/>
    <property type="evidence" value="ECO:0007669"/>
    <property type="project" value="UniProtKB-EC"/>
</dbReference>
<dbReference type="PANTHER" id="PTHR11668">
    <property type="entry name" value="SERINE/THREONINE PROTEIN PHOSPHATASE"/>
    <property type="match status" value="1"/>
</dbReference>
<comment type="catalytic activity">
    <reaction evidence="7">
        <text>O-phospho-L-seryl-[protein] + H2O = L-seryl-[protein] + phosphate</text>
        <dbReference type="Rhea" id="RHEA:20629"/>
        <dbReference type="Rhea" id="RHEA-COMP:9863"/>
        <dbReference type="Rhea" id="RHEA-COMP:11604"/>
        <dbReference type="ChEBI" id="CHEBI:15377"/>
        <dbReference type="ChEBI" id="CHEBI:29999"/>
        <dbReference type="ChEBI" id="CHEBI:43474"/>
        <dbReference type="ChEBI" id="CHEBI:83421"/>
        <dbReference type="EC" id="3.1.3.16"/>
    </reaction>
</comment>
<dbReference type="EC" id="3.1.3.16" evidence="2"/>